<dbReference type="InterPro" id="IPR002772">
    <property type="entry name" value="Glyco_hydro_3_C"/>
</dbReference>
<comment type="pathway">
    <text evidence="2">Glycan metabolism; cellulose degradation.</text>
</comment>
<keyword evidence="7" id="KW-0119">Carbohydrate metabolism</keyword>
<dbReference type="EMBL" id="JAFJYH010000037">
    <property type="protein sequence ID" value="KAG4423272.1"/>
    <property type="molecule type" value="Genomic_DNA"/>
</dbReference>
<dbReference type="GO" id="GO:0009251">
    <property type="term" value="P:glucan catabolic process"/>
    <property type="evidence" value="ECO:0007669"/>
    <property type="project" value="TreeGrafter"/>
</dbReference>
<dbReference type="Proteomes" id="UP000664132">
    <property type="component" value="Unassembled WGS sequence"/>
</dbReference>
<dbReference type="Pfam" id="PF00933">
    <property type="entry name" value="Glyco_hydro_3"/>
    <property type="match status" value="1"/>
</dbReference>
<comment type="catalytic activity">
    <reaction evidence="1">
        <text>Hydrolysis of terminal, non-reducing beta-D-glucosyl residues with release of beta-D-glucose.</text>
        <dbReference type="EC" id="3.2.1.21"/>
    </reaction>
</comment>
<keyword evidence="5" id="KW-0378">Hydrolase</keyword>
<dbReference type="InterPro" id="IPR050288">
    <property type="entry name" value="Cellulose_deg_GH3"/>
</dbReference>
<dbReference type="PRINTS" id="PR00133">
    <property type="entry name" value="GLHYDRLASE3"/>
</dbReference>
<dbReference type="Pfam" id="PF14310">
    <property type="entry name" value="Fn3-like"/>
    <property type="match status" value="1"/>
</dbReference>
<dbReference type="InterPro" id="IPR026891">
    <property type="entry name" value="Fn3-like"/>
</dbReference>
<comment type="caution">
    <text evidence="11">The sequence shown here is derived from an EMBL/GenBank/DDBJ whole genome shotgun (WGS) entry which is preliminary data.</text>
</comment>
<evidence type="ECO:0000256" key="2">
    <source>
        <dbReference type="ARBA" id="ARBA00004987"/>
    </source>
</evidence>
<dbReference type="Pfam" id="PF01915">
    <property type="entry name" value="Glyco_hydro_3_C"/>
    <property type="match status" value="1"/>
</dbReference>
<evidence type="ECO:0000256" key="3">
    <source>
        <dbReference type="ARBA" id="ARBA00005336"/>
    </source>
</evidence>
<dbReference type="InterPro" id="IPR036881">
    <property type="entry name" value="Glyco_hydro_3_C_sf"/>
</dbReference>
<keyword evidence="6" id="KW-0325">Glycoprotein</keyword>
<evidence type="ECO:0000256" key="8">
    <source>
        <dbReference type="ARBA" id="ARBA00023295"/>
    </source>
</evidence>
<evidence type="ECO:0000256" key="6">
    <source>
        <dbReference type="ARBA" id="ARBA00023180"/>
    </source>
</evidence>
<dbReference type="GO" id="GO:0008422">
    <property type="term" value="F:beta-glucosidase activity"/>
    <property type="evidence" value="ECO:0007669"/>
    <property type="project" value="UniProtKB-EC"/>
</dbReference>
<evidence type="ECO:0000313" key="11">
    <source>
        <dbReference type="EMBL" id="KAG4423272.1"/>
    </source>
</evidence>
<name>A0A8H7WEC4_9HELO</name>
<evidence type="ECO:0000256" key="7">
    <source>
        <dbReference type="ARBA" id="ARBA00023277"/>
    </source>
</evidence>
<dbReference type="SUPFAM" id="SSF52279">
    <property type="entry name" value="Beta-D-glucan exohydrolase, C-terminal domain"/>
    <property type="match status" value="1"/>
</dbReference>
<dbReference type="Gene3D" id="3.40.50.1700">
    <property type="entry name" value="Glycoside hydrolase family 3 C-terminal domain"/>
    <property type="match status" value="1"/>
</dbReference>
<keyword evidence="9" id="KW-0624">Polysaccharide degradation</keyword>
<keyword evidence="8" id="KW-0326">Glycosidase</keyword>
<reference evidence="11" key="1">
    <citation type="submission" date="2021-02" db="EMBL/GenBank/DDBJ databases">
        <title>Genome sequence Cadophora malorum strain M34.</title>
        <authorList>
            <person name="Stefanovic E."/>
            <person name="Vu D."/>
            <person name="Scully C."/>
            <person name="Dijksterhuis J."/>
            <person name="Roader J."/>
            <person name="Houbraken J."/>
        </authorList>
    </citation>
    <scope>NUCLEOTIDE SEQUENCE</scope>
    <source>
        <strain evidence="11">M34</strain>
    </source>
</reference>
<sequence length="865" mass="94110">MTEVMTTTVALPLSLDDKISKNTVQEKVIDIDNLPSPSFDRSVDDLTLEEKLDILSGVNFTHTNGVPRLGVPPLKVVDTITGVKGSEHFHTPTLCFPSATCMGATWNVDLLSQIGTKLALQAKSKSAQVLLGPVLNLHRDPRGGRNFESFSEDPLLAGELAASMVNAIQAGGVATCPKHFVGNESETKRRFHNVAESLDGRTMREVYLAAWQVMLRKSKPAAIMTAYNKVDGLFCSENPKLIKDVLRGEWAYDGALMSDWYGTRSGVPALNAGLDLEMPGPTIHRSSAILEKIKSGELNISVLNQRAARVLELVKQTKESYSEEEETSLVDEDANLLARRVATEGIVLLQNRKSVLPLRKTQRLAVIGSQATNPSISGGGSAAAPPQYLQRPIDNIRALSADPKNVQTANGVKVHNVIPLIPVPQIFARDGSNGINVRYFNNGSDQPVIDEIHPAPAAVMFGRIRDGLKPEAFHYEISTTVIPKTTGLHAIGARTTGSCVVKVNSKEVAQKTMVGIEVEDFLFRPKNLEVLAQVQMTAGVPYFVDLIVQPHKPSFATGEPIIHSAMLCYMEEYSDNDAIAEAVAIAKEADVTLIFAGRTPEHESEGFDAQDMSLPASQVKMIKAVAAASRRSVLVLSCGNPIDVQDFVEDVDAVLNAHFLGQEGGSALAEILYGEASPSGKLAVSWPKTLKDSPSYSYYPATENDRGSWEMTCGEGVGMGYRHDWTPRTLQWPFGFGLSYTNFEISSLQVSRSIASVVPEDVEIIIEANVSNTGSVDGSEVVQVYIEDVASSVSRPQKELKGFKKIGVAAGKSEKVSITLKDRYAFSFWDESTKMWKCEAGQFKIHVGDLTEIVVVDQDFFWSGL</sequence>
<accession>A0A8H7WEC4</accession>
<dbReference type="OrthoDB" id="10036721at2759"/>
<feature type="domain" description="PA14" evidence="10">
    <location>
        <begin position="430"/>
        <end position="583"/>
    </location>
</feature>
<protein>
    <recommendedName>
        <fullName evidence="4">beta-glucosidase</fullName>
        <ecNumber evidence="4">3.2.1.21</ecNumber>
    </recommendedName>
</protein>
<dbReference type="InterPro" id="IPR017853">
    <property type="entry name" value="GH"/>
</dbReference>
<dbReference type="InterPro" id="IPR001764">
    <property type="entry name" value="Glyco_hydro_3_N"/>
</dbReference>
<keyword evidence="12" id="KW-1185">Reference proteome</keyword>
<dbReference type="Gene3D" id="2.60.40.10">
    <property type="entry name" value="Immunoglobulins"/>
    <property type="match status" value="1"/>
</dbReference>
<dbReference type="AlphaFoldDB" id="A0A8H7WEC4"/>
<dbReference type="SMART" id="SM01217">
    <property type="entry name" value="Fn3_like"/>
    <property type="match status" value="1"/>
</dbReference>
<comment type="similarity">
    <text evidence="3">Belongs to the glycosyl hydrolase 3 family.</text>
</comment>
<organism evidence="11 12">
    <name type="scientific">Cadophora malorum</name>
    <dbReference type="NCBI Taxonomy" id="108018"/>
    <lineage>
        <taxon>Eukaryota</taxon>
        <taxon>Fungi</taxon>
        <taxon>Dikarya</taxon>
        <taxon>Ascomycota</taxon>
        <taxon>Pezizomycotina</taxon>
        <taxon>Leotiomycetes</taxon>
        <taxon>Helotiales</taxon>
        <taxon>Ploettnerulaceae</taxon>
        <taxon>Cadophora</taxon>
    </lineage>
</organism>
<evidence type="ECO:0000256" key="9">
    <source>
        <dbReference type="ARBA" id="ARBA00023326"/>
    </source>
</evidence>
<dbReference type="InterPro" id="IPR037524">
    <property type="entry name" value="PA14/GLEYA"/>
</dbReference>
<dbReference type="PROSITE" id="PS51820">
    <property type="entry name" value="PA14"/>
    <property type="match status" value="1"/>
</dbReference>
<dbReference type="InterPro" id="IPR036962">
    <property type="entry name" value="Glyco_hydro_3_N_sf"/>
</dbReference>
<dbReference type="PANTHER" id="PTHR42715:SF3">
    <property type="entry name" value="BETA-GLUCOSIDASE B-RELATED"/>
    <property type="match status" value="1"/>
</dbReference>
<dbReference type="PANTHER" id="PTHR42715">
    <property type="entry name" value="BETA-GLUCOSIDASE"/>
    <property type="match status" value="1"/>
</dbReference>
<evidence type="ECO:0000313" key="12">
    <source>
        <dbReference type="Proteomes" id="UP000664132"/>
    </source>
</evidence>
<dbReference type="Gene3D" id="3.20.20.300">
    <property type="entry name" value="Glycoside hydrolase, family 3, N-terminal domain"/>
    <property type="match status" value="1"/>
</dbReference>
<gene>
    <name evidence="11" type="ORF">IFR04_003638</name>
</gene>
<dbReference type="FunFam" id="2.60.40.10:FF:000495">
    <property type="entry name" value="Periplasmic beta-glucosidase"/>
    <property type="match status" value="1"/>
</dbReference>
<evidence type="ECO:0000259" key="10">
    <source>
        <dbReference type="PROSITE" id="PS51820"/>
    </source>
</evidence>
<evidence type="ECO:0000256" key="1">
    <source>
        <dbReference type="ARBA" id="ARBA00000448"/>
    </source>
</evidence>
<evidence type="ECO:0000256" key="4">
    <source>
        <dbReference type="ARBA" id="ARBA00012744"/>
    </source>
</evidence>
<dbReference type="SUPFAM" id="SSF51445">
    <property type="entry name" value="(Trans)glycosidases"/>
    <property type="match status" value="1"/>
</dbReference>
<proteinExistence type="inferred from homology"/>
<dbReference type="EC" id="3.2.1.21" evidence="4"/>
<evidence type="ECO:0000256" key="5">
    <source>
        <dbReference type="ARBA" id="ARBA00022801"/>
    </source>
</evidence>
<dbReference type="Gene3D" id="2.60.120.260">
    <property type="entry name" value="Galactose-binding domain-like"/>
    <property type="match status" value="1"/>
</dbReference>
<dbReference type="InterPro" id="IPR013783">
    <property type="entry name" value="Ig-like_fold"/>
</dbReference>